<dbReference type="PANTHER" id="PTHR33121:SF79">
    <property type="entry name" value="CYCLIC DI-GMP PHOSPHODIESTERASE PDED-RELATED"/>
    <property type="match status" value="1"/>
</dbReference>
<dbReference type="InterPro" id="IPR035965">
    <property type="entry name" value="PAS-like_dom_sf"/>
</dbReference>
<organism evidence="2 3">
    <name type="scientific">Vibrio cincinnatiensis DSM 19608</name>
    <dbReference type="NCBI Taxonomy" id="1123491"/>
    <lineage>
        <taxon>Bacteria</taxon>
        <taxon>Pseudomonadati</taxon>
        <taxon>Pseudomonadota</taxon>
        <taxon>Gammaproteobacteria</taxon>
        <taxon>Vibrionales</taxon>
        <taxon>Vibrionaceae</taxon>
        <taxon>Vibrio</taxon>
    </lineage>
</organism>
<dbReference type="PANTHER" id="PTHR33121">
    <property type="entry name" value="CYCLIC DI-GMP PHOSPHODIESTERASE PDEF"/>
    <property type="match status" value="1"/>
</dbReference>
<reference evidence="3" key="1">
    <citation type="submission" date="2017-02" db="EMBL/GenBank/DDBJ databases">
        <authorList>
            <person name="Varghese N."/>
            <person name="Submissions S."/>
        </authorList>
    </citation>
    <scope>NUCLEOTIDE SEQUENCE [LARGE SCALE GENOMIC DNA]</scope>
    <source>
        <strain evidence="3">DSM 19608</strain>
    </source>
</reference>
<dbReference type="Gene3D" id="3.20.20.450">
    <property type="entry name" value="EAL domain"/>
    <property type="match status" value="1"/>
</dbReference>
<dbReference type="InterPro" id="IPR035919">
    <property type="entry name" value="EAL_sf"/>
</dbReference>
<gene>
    <name evidence="2" type="ORF">SAMN02745782_02242</name>
</gene>
<proteinExistence type="predicted"/>
<feature type="domain" description="EAL" evidence="1">
    <location>
        <begin position="399"/>
        <end position="654"/>
    </location>
</feature>
<dbReference type="InterPro" id="IPR001633">
    <property type="entry name" value="EAL_dom"/>
</dbReference>
<dbReference type="RefSeq" id="WP_078926613.1">
    <property type="nucleotide sequence ID" value="NZ_FUXB01000011.1"/>
</dbReference>
<dbReference type="GeneID" id="70582686"/>
<dbReference type="Gene3D" id="3.30.450.20">
    <property type="entry name" value="PAS domain"/>
    <property type="match status" value="1"/>
</dbReference>
<sequence length="815" mass="91884">MQDSHNIPRAGELDPLSSKSFAPVHWTLDIDTQTFTCTSDSPASKRSSPFCFQTLEEWLALMNVATQEKVEQLLEAALTSGDKLSINALLMASERFCYAIFSVEKLSKYVLQGEILPIFELTQSHQQGLWLDNLLSFAPWGVLISDQDNKILGCNRTFEQFTGFHSIDLLGLNSEFLFSDEALPLNAYVDSLPQKVTMTCASGQEHHYYCSVLLMPAEGQAVYVSFYSPQIEENKQAVNGSIANKQWFLEQFEALYQQRLVDELYIVMTLNIEHPISSAQQTSLNEVMACLKESRLFGQIKEGLYLVCVTCPLPFSGEAYRYVHARIRTFFHELRKVDSHLHKLCTSGKIGVSILGLDARSTKMAVTHSVQAILEQQSESGLQKIRFFDSQLHRQIKKRRLLEELVSEAIKKQTLTVRYQPIVETQTWQISSYEALCRFSLPTSLNVSNSELIAIAEDLDLVSDLDIQVLHTALDQISELQELHDYPIRLTFNISANTKQGFPELLGYLIALIDNHSVRADQIIIDLIQANTHTASIVQSTELKVLRSKGVQVAIDDMGLDYSLLEHLPLSEFDYLKISRRCLDAIKSKSNRYKVIKMLVELCHSLGVQVIADGVESLEEASLLADAGVDFMQGFLFSPPSAASNLKTVSSQIIEKIKPLLNHREDKQPLRLVTLHHSHTPRLDPGDPLSLAFQYFQTPETEVLPVINANECVGIVERQTLNLHLTPTMGTELETMKEAGRWHRPVNQIMDLSFTKLDANTDIQQITYLICEQNLAFPWILVDGKQFKGIITQQIIVNHLAQLQHASVAEAEFSI</sequence>
<dbReference type="EMBL" id="FUXB01000011">
    <property type="protein sequence ID" value="SKA06522.1"/>
    <property type="molecule type" value="Genomic_DNA"/>
</dbReference>
<dbReference type="AlphaFoldDB" id="A0A1T4QRY8"/>
<dbReference type="Pfam" id="PF00563">
    <property type="entry name" value="EAL"/>
    <property type="match status" value="1"/>
</dbReference>
<dbReference type="OrthoDB" id="5643297at2"/>
<dbReference type="SUPFAM" id="SSF141868">
    <property type="entry name" value="EAL domain-like"/>
    <property type="match status" value="1"/>
</dbReference>
<name>A0A1T4QRY8_VIBCI</name>
<keyword evidence="3" id="KW-1185">Reference proteome</keyword>
<evidence type="ECO:0000313" key="2">
    <source>
        <dbReference type="EMBL" id="SKA06522.1"/>
    </source>
</evidence>
<dbReference type="Proteomes" id="UP000190834">
    <property type="component" value="Unassembled WGS sequence"/>
</dbReference>
<evidence type="ECO:0000259" key="1">
    <source>
        <dbReference type="PROSITE" id="PS50883"/>
    </source>
</evidence>
<dbReference type="PROSITE" id="PS50883">
    <property type="entry name" value="EAL"/>
    <property type="match status" value="1"/>
</dbReference>
<evidence type="ECO:0000313" key="3">
    <source>
        <dbReference type="Proteomes" id="UP000190834"/>
    </source>
</evidence>
<dbReference type="SUPFAM" id="SSF55785">
    <property type="entry name" value="PYP-like sensor domain (PAS domain)"/>
    <property type="match status" value="1"/>
</dbReference>
<dbReference type="InterPro" id="IPR046342">
    <property type="entry name" value="CBS_dom_sf"/>
</dbReference>
<accession>A0A1T4QRY8</accession>
<dbReference type="GO" id="GO:0071111">
    <property type="term" value="F:cyclic-guanylate-specific phosphodiesterase activity"/>
    <property type="evidence" value="ECO:0007669"/>
    <property type="project" value="InterPro"/>
</dbReference>
<protein>
    <submittedName>
        <fullName evidence="2">EAL domain, c-di-GMP-specific phosphodiesterase class I (Or its enzymatically inactive variant)</fullName>
    </submittedName>
</protein>
<dbReference type="Gene3D" id="3.10.580.10">
    <property type="entry name" value="CBS-domain"/>
    <property type="match status" value="1"/>
</dbReference>
<dbReference type="CDD" id="cd01948">
    <property type="entry name" value="EAL"/>
    <property type="match status" value="1"/>
</dbReference>
<dbReference type="SMART" id="SM00052">
    <property type="entry name" value="EAL"/>
    <property type="match status" value="1"/>
</dbReference>
<dbReference type="SUPFAM" id="SSF54631">
    <property type="entry name" value="CBS-domain pair"/>
    <property type="match status" value="1"/>
</dbReference>
<dbReference type="STRING" id="1123491.SAMN02745782_02242"/>
<dbReference type="InterPro" id="IPR050706">
    <property type="entry name" value="Cyclic-di-GMP_PDE-like"/>
</dbReference>